<feature type="compositionally biased region" description="Low complexity" evidence="8">
    <location>
        <begin position="32"/>
        <end position="45"/>
    </location>
</feature>
<protein>
    <recommendedName>
        <fullName evidence="12">ROTUNDIFOLIA like 8</fullName>
    </recommendedName>
</protein>
<keyword evidence="5" id="KW-1133">Transmembrane helix</keyword>
<dbReference type="GO" id="GO:0005886">
    <property type="term" value="C:plasma membrane"/>
    <property type="evidence" value="ECO:0007669"/>
    <property type="project" value="UniProtKB-SubCell"/>
</dbReference>
<feature type="compositionally biased region" description="Low complexity" evidence="8">
    <location>
        <begin position="1"/>
        <end position="12"/>
    </location>
</feature>
<evidence type="ECO:0000256" key="8">
    <source>
        <dbReference type="SAM" id="MobiDB-lite"/>
    </source>
</evidence>
<dbReference type="PANTHER" id="PTHR47596">
    <property type="entry name" value="DVL13"/>
    <property type="match status" value="1"/>
</dbReference>
<evidence type="ECO:0000256" key="4">
    <source>
        <dbReference type="ARBA" id="ARBA00022692"/>
    </source>
</evidence>
<keyword evidence="2" id="KW-0217">Developmental protein</keyword>
<evidence type="ECO:0000256" key="7">
    <source>
        <dbReference type="ARBA" id="ARBA00024340"/>
    </source>
</evidence>
<keyword evidence="3" id="KW-1003">Cell membrane</keyword>
<organism evidence="9 11">
    <name type="scientific">Linum tenue</name>
    <dbReference type="NCBI Taxonomy" id="586396"/>
    <lineage>
        <taxon>Eukaryota</taxon>
        <taxon>Viridiplantae</taxon>
        <taxon>Streptophyta</taxon>
        <taxon>Embryophyta</taxon>
        <taxon>Tracheophyta</taxon>
        <taxon>Spermatophyta</taxon>
        <taxon>Magnoliopsida</taxon>
        <taxon>eudicotyledons</taxon>
        <taxon>Gunneridae</taxon>
        <taxon>Pentapetalae</taxon>
        <taxon>rosids</taxon>
        <taxon>fabids</taxon>
        <taxon>Malpighiales</taxon>
        <taxon>Linaceae</taxon>
        <taxon>Linum</taxon>
    </lineage>
</organism>
<evidence type="ECO:0000256" key="6">
    <source>
        <dbReference type="ARBA" id="ARBA00023136"/>
    </source>
</evidence>
<dbReference type="AlphaFoldDB" id="A0AAV0RIR3"/>
<dbReference type="InterPro" id="IPR012552">
    <property type="entry name" value="DVL"/>
</dbReference>
<dbReference type="Pfam" id="PF08137">
    <property type="entry name" value="DVL"/>
    <property type="match status" value="1"/>
</dbReference>
<keyword evidence="6" id="KW-0472">Membrane</keyword>
<evidence type="ECO:0008006" key="12">
    <source>
        <dbReference type="Google" id="ProtNLM"/>
    </source>
</evidence>
<dbReference type="GO" id="GO:0048367">
    <property type="term" value="P:shoot system development"/>
    <property type="evidence" value="ECO:0007669"/>
    <property type="project" value="UniProtKB-ARBA"/>
</dbReference>
<accession>A0AAV0RIR3</accession>
<evidence type="ECO:0000313" key="11">
    <source>
        <dbReference type="Proteomes" id="UP001154282"/>
    </source>
</evidence>
<dbReference type="GO" id="GO:0008285">
    <property type="term" value="P:negative regulation of cell population proliferation"/>
    <property type="evidence" value="ECO:0007669"/>
    <property type="project" value="InterPro"/>
</dbReference>
<proteinExistence type="inferred from homology"/>
<feature type="non-terminal residue" evidence="9">
    <location>
        <position position="1"/>
    </location>
</feature>
<dbReference type="PANTHER" id="PTHR47596:SF2">
    <property type="entry name" value="SMALL POLYPEPTIDE DEVIL 9"/>
    <property type="match status" value="1"/>
</dbReference>
<evidence type="ECO:0000256" key="1">
    <source>
        <dbReference type="ARBA" id="ARBA00004162"/>
    </source>
</evidence>
<dbReference type="Proteomes" id="UP001154282">
    <property type="component" value="Unassembled WGS sequence"/>
</dbReference>
<feature type="region of interest" description="Disordered" evidence="8">
    <location>
        <begin position="1"/>
        <end position="47"/>
    </location>
</feature>
<comment type="caution">
    <text evidence="9">The sequence shown here is derived from an EMBL/GenBank/DDBJ whole genome shotgun (WGS) entry which is preliminary data.</text>
</comment>
<evidence type="ECO:0000256" key="2">
    <source>
        <dbReference type="ARBA" id="ARBA00022473"/>
    </source>
</evidence>
<dbReference type="EMBL" id="CAMGYJ010000010">
    <property type="protein sequence ID" value="CAI0556350.1"/>
    <property type="molecule type" value="Genomic_DNA"/>
</dbReference>
<dbReference type="EMBL" id="CAMGYJ010000010">
    <property type="protein sequence ID" value="CAI0556348.1"/>
    <property type="molecule type" value="Genomic_DNA"/>
</dbReference>
<reference evidence="9" key="1">
    <citation type="submission" date="2022-08" db="EMBL/GenBank/DDBJ databases">
        <authorList>
            <person name="Gutierrez-Valencia J."/>
        </authorList>
    </citation>
    <scope>NUCLEOTIDE SEQUENCE</scope>
</reference>
<evidence type="ECO:0000313" key="9">
    <source>
        <dbReference type="EMBL" id="CAI0556348.1"/>
    </source>
</evidence>
<comment type="subcellular location">
    <subcellularLocation>
        <location evidence="1">Cell membrane</location>
        <topology evidence="1">Single-pass membrane protein</topology>
    </subcellularLocation>
</comment>
<dbReference type="InterPro" id="IPR052692">
    <property type="entry name" value="DVL_RTFL_polypeptides"/>
</dbReference>
<name>A0AAV0RIR3_9ROSI</name>
<gene>
    <name evidence="9" type="ORF">LITE_LOCUS47945</name>
    <name evidence="10" type="ORF">LITE_LOCUS47946</name>
</gene>
<keyword evidence="4" id="KW-0812">Transmembrane</keyword>
<keyword evidence="11" id="KW-1185">Reference proteome</keyword>
<evidence type="ECO:0000313" key="10">
    <source>
        <dbReference type="EMBL" id="CAI0556350.1"/>
    </source>
</evidence>
<evidence type="ECO:0000256" key="3">
    <source>
        <dbReference type="ARBA" id="ARBA00022475"/>
    </source>
</evidence>
<sequence>SASSSSSYSNKSPFLRKSSSLKYAGGDGEGASEGFSEKGGSSSIGRKCTNLAKEQKARFYIMRRCIAMLVCWHKHAADP</sequence>
<evidence type="ECO:0000256" key="5">
    <source>
        <dbReference type="ARBA" id="ARBA00022989"/>
    </source>
</evidence>
<comment type="similarity">
    <text evidence="7">Belongs to the DVL/RTFL small polypeptides family.</text>
</comment>